<evidence type="ECO:0000256" key="1">
    <source>
        <dbReference type="ARBA" id="ARBA00022485"/>
    </source>
</evidence>
<name>A0A0H3AAM8_NITV4</name>
<dbReference type="Gene3D" id="1.10.15.40">
    <property type="entry name" value="Electron transport complex subunit B, putative Fe-S cluster"/>
    <property type="match status" value="1"/>
</dbReference>
<dbReference type="AlphaFoldDB" id="A0A0H3AAM8"/>
<dbReference type="GO" id="GO:0046872">
    <property type="term" value="F:metal ion binding"/>
    <property type="evidence" value="ECO:0007669"/>
    <property type="project" value="UniProtKB-KW"/>
</dbReference>
<evidence type="ECO:0000313" key="7">
    <source>
        <dbReference type="Proteomes" id="UP000009173"/>
    </source>
</evidence>
<evidence type="ECO:0000256" key="3">
    <source>
        <dbReference type="ARBA" id="ARBA00023004"/>
    </source>
</evidence>
<dbReference type="PROSITE" id="PS51656">
    <property type="entry name" value="4FE4S"/>
    <property type="match status" value="1"/>
</dbReference>
<dbReference type="InterPro" id="IPR004435">
    <property type="entry name" value="MobB_dom"/>
</dbReference>
<evidence type="ECO:0000256" key="4">
    <source>
        <dbReference type="ARBA" id="ARBA00023014"/>
    </source>
</evidence>
<dbReference type="Pfam" id="PF04060">
    <property type="entry name" value="FeS"/>
    <property type="match status" value="1"/>
</dbReference>
<dbReference type="PANTHER" id="PTHR40072:SF1">
    <property type="entry name" value="MOLYBDOPTERIN-GUANINE DINUCLEOTIDE BIOSYNTHESIS ADAPTER PROTEIN"/>
    <property type="match status" value="1"/>
</dbReference>
<evidence type="ECO:0000256" key="2">
    <source>
        <dbReference type="ARBA" id="ARBA00022723"/>
    </source>
</evidence>
<gene>
    <name evidence="6" type="ordered locus">Dvul_2363</name>
</gene>
<keyword evidence="1" id="KW-0004">4Fe-4S</keyword>
<dbReference type="KEGG" id="dvl:Dvul_2363"/>
<protein>
    <submittedName>
        <fullName evidence="6">Molybdopterin-guanine dinucleotide biosynthesis MobB region</fullName>
    </submittedName>
</protein>
<dbReference type="EMBL" id="CP000527">
    <property type="protein sequence ID" value="ABM29379.1"/>
    <property type="molecule type" value="Genomic_DNA"/>
</dbReference>
<dbReference type="PANTHER" id="PTHR40072">
    <property type="entry name" value="MOLYBDOPTERIN-GUANINE DINUCLEOTIDE BIOSYNTHESIS ADAPTER PROTEIN-RELATED"/>
    <property type="match status" value="1"/>
</dbReference>
<feature type="domain" description="4Fe-4S" evidence="5">
    <location>
        <begin position="163"/>
        <end position="222"/>
    </location>
</feature>
<evidence type="ECO:0000313" key="6">
    <source>
        <dbReference type="EMBL" id="ABM29379.1"/>
    </source>
</evidence>
<dbReference type="SUPFAM" id="SSF52540">
    <property type="entry name" value="P-loop containing nucleoside triphosphate hydrolases"/>
    <property type="match status" value="1"/>
</dbReference>
<proteinExistence type="predicted"/>
<evidence type="ECO:0000259" key="5">
    <source>
        <dbReference type="PROSITE" id="PS51656"/>
    </source>
</evidence>
<dbReference type="Gene3D" id="3.40.50.300">
    <property type="entry name" value="P-loop containing nucleotide triphosphate hydrolases"/>
    <property type="match status" value="1"/>
</dbReference>
<dbReference type="GO" id="GO:0051539">
    <property type="term" value="F:4 iron, 4 sulfur cluster binding"/>
    <property type="evidence" value="ECO:0007669"/>
    <property type="project" value="UniProtKB-KW"/>
</dbReference>
<dbReference type="GO" id="GO:0005525">
    <property type="term" value="F:GTP binding"/>
    <property type="evidence" value="ECO:0007669"/>
    <property type="project" value="InterPro"/>
</dbReference>
<dbReference type="InterPro" id="IPR052539">
    <property type="entry name" value="MGD_biosynthesis_adapter"/>
</dbReference>
<organism evidence="6 7">
    <name type="scientific">Nitratidesulfovibrio vulgaris (strain DP4)</name>
    <name type="common">Desulfovibrio vulgaris</name>
    <dbReference type="NCBI Taxonomy" id="391774"/>
    <lineage>
        <taxon>Bacteria</taxon>
        <taxon>Pseudomonadati</taxon>
        <taxon>Thermodesulfobacteriota</taxon>
        <taxon>Desulfovibrionia</taxon>
        <taxon>Desulfovibrionales</taxon>
        <taxon>Desulfovibrionaceae</taxon>
        <taxon>Nitratidesulfovibrio</taxon>
    </lineage>
</organism>
<keyword evidence="4" id="KW-0411">Iron-sulfur</keyword>
<reference evidence="7" key="1">
    <citation type="journal article" date="2009" name="Environ. Microbiol.">
        <title>Contribution of mobile genetic elements to Desulfovibrio vulgaris genome plasticity.</title>
        <authorList>
            <person name="Walker C.B."/>
            <person name="Stolyar S."/>
            <person name="Chivian D."/>
            <person name="Pinel N."/>
            <person name="Gabster J.A."/>
            <person name="Dehal P.S."/>
            <person name="He Z."/>
            <person name="Yang Z.K."/>
            <person name="Yen H.C."/>
            <person name="Zhou J."/>
            <person name="Wall J.D."/>
            <person name="Hazen T.C."/>
            <person name="Arkin A.P."/>
            <person name="Stahl D.A."/>
        </authorList>
    </citation>
    <scope>NUCLEOTIDE SEQUENCE [LARGE SCALE GENOMIC DNA]</scope>
    <source>
        <strain evidence="7">DP4</strain>
    </source>
</reference>
<keyword evidence="3" id="KW-0408">Iron</keyword>
<keyword evidence="2" id="KW-0479">Metal-binding</keyword>
<dbReference type="InterPro" id="IPR027417">
    <property type="entry name" value="P-loop_NTPase"/>
</dbReference>
<dbReference type="GO" id="GO:0006777">
    <property type="term" value="P:Mo-molybdopterin cofactor biosynthetic process"/>
    <property type="evidence" value="ECO:0007669"/>
    <property type="project" value="InterPro"/>
</dbReference>
<dbReference type="NCBIfam" id="NF011065">
    <property type="entry name" value="PRK14494.1-4"/>
    <property type="match status" value="1"/>
</dbReference>
<dbReference type="InterPro" id="IPR007202">
    <property type="entry name" value="4Fe-4S_dom"/>
</dbReference>
<accession>A0A0H3AAM8</accession>
<dbReference type="HOGENOM" id="CLU_068199_0_0_7"/>
<dbReference type="Pfam" id="PF03205">
    <property type="entry name" value="MobB"/>
    <property type="match status" value="1"/>
</dbReference>
<sequence>MPGESGENPGGGMSSADKEQSVKAISIIGFKNSGKTTLTARLADAIEARGLTVAIAKHTHHGLDKPDTDTSRLMKPKRTIIGVGEDECAVFWSTQRHLADLLPLVRADVLLVEGGKSLGWLPRILCLREADEVKALDRGLALATWGKVGAPPLPHFGADEMDGLASLVLERAFLLPGLDCGACGQEDCAGLGRMVVAGDATPQDCCSVEGDLAITVNGHAVGLNPFVERIVAGALRGMLAELKGFTPGGDVVIRMPRG</sequence>
<dbReference type="Proteomes" id="UP000009173">
    <property type="component" value="Chromosome"/>
</dbReference>